<name>A0A8H9G0I7_9SPHI</name>
<evidence type="ECO:0000313" key="2">
    <source>
        <dbReference type="EMBL" id="GGE16920.1"/>
    </source>
</evidence>
<dbReference type="AlphaFoldDB" id="A0A8H9G0I7"/>
<proteinExistence type="predicted"/>
<sequence>MIKILTLPEFKAQIENKPVQLLDVRTEMEYDLGKIEGSTLINVQSSDFEELAAQKVNLDEPIYLYCRSGMRSQIAAKLLENIGAKEIYDLQGGYVSWIQNNK</sequence>
<feature type="domain" description="Rhodanese" evidence="1">
    <location>
        <begin position="15"/>
        <end position="102"/>
    </location>
</feature>
<dbReference type="EMBL" id="BMKM01000002">
    <property type="protein sequence ID" value="GGE16920.1"/>
    <property type="molecule type" value="Genomic_DNA"/>
</dbReference>
<dbReference type="CDD" id="cd00158">
    <property type="entry name" value="RHOD"/>
    <property type="match status" value="1"/>
</dbReference>
<dbReference type="Proteomes" id="UP000614460">
    <property type="component" value="Unassembled WGS sequence"/>
</dbReference>
<gene>
    <name evidence="2" type="ORF">GCM10011516_13280</name>
</gene>
<dbReference type="PANTHER" id="PTHR43031">
    <property type="entry name" value="FAD-DEPENDENT OXIDOREDUCTASE"/>
    <property type="match status" value="1"/>
</dbReference>
<reference evidence="2" key="1">
    <citation type="journal article" date="2014" name="Int. J. Syst. Evol. Microbiol.">
        <title>Complete genome sequence of Corynebacterium casei LMG S-19264T (=DSM 44701T), isolated from a smear-ripened cheese.</title>
        <authorList>
            <consortium name="US DOE Joint Genome Institute (JGI-PGF)"/>
            <person name="Walter F."/>
            <person name="Albersmeier A."/>
            <person name="Kalinowski J."/>
            <person name="Ruckert C."/>
        </authorList>
    </citation>
    <scope>NUCLEOTIDE SEQUENCE</scope>
    <source>
        <strain evidence="2">CGMCC 1.15966</strain>
    </source>
</reference>
<protein>
    <recommendedName>
        <fullName evidence="1">Rhodanese domain-containing protein</fullName>
    </recommendedName>
</protein>
<dbReference type="InterPro" id="IPR050229">
    <property type="entry name" value="GlpE_sulfurtransferase"/>
</dbReference>
<dbReference type="Gene3D" id="3.40.250.10">
    <property type="entry name" value="Rhodanese-like domain"/>
    <property type="match status" value="1"/>
</dbReference>
<dbReference type="InterPro" id="IPR001763">
    <property type="entry name" value="Rhodanese-like_dom"/>
</dbReference>
<dbReference type="SMART" id="SM00450">
    <property type="entry name" value="RHOD"/>
    <property type="match status" value="1"/>
</dbReference>
<comment type="caution">
    <text evidence="2">The sequence shown here is derived from an EMBL/GenBank/DDBJ whole genome shotgun (WGS) entry which is preliminary data.</text>
</comment>
<dbReference type="SUPFAM" id="SSF52821">
    <property type="entry name" value="Rhodanese/Cell cycle control phosphatase"/>
    <property type="match status" value="1"/>
</dbReference>
<dbReference type="PANTHER" id="PTHR43031:SF16">
    <property type="entry name" value="OXIDOREDUCTASE"/>
    <property type="match status" value="1"/>
</dbReference>
<dbReference type="RefSeq" id="WP_182499000.1">
    <property type="nucleotide sequence ID" value="NZ_BMKM01000002.1"/>
</dbReference>
<dbReference type="PROSITE" id="PS50206">
    <property type="entry name" value="RHODANESE_3"/>
    <property type="match status" value="1"/>
</dbReference>
<dbReference type="InterPro" id="IPR036873">
    <property type="entry name" value="Rhodanese-like_dom_sf"/>
</dbReference>
<organism evidence="2 3">
    <name type="scientific">Sphingobacterium cellulitidis</name>
    <dbReference type="NCBI Taxonomy" id="1768011"/>
    <lineage>
        <taxon>Bacteria</taxon>
        <taxon>Pseudomonadati</taxon>
        <taxon>Bacteroidota</taxon>
        <taxon>Sphingobacteriia</taxon>
        <taxon>Sphingobacteriales</taxon>
        <taxon>Sphingobacteriaceae</taxon>
        <taxon>Sphingobacterium</taxon>
    </lineage>
</organism>
<dbReference type="Pfam" id="PF00581">
    <property type="entry name" value="Rhodanese"/>
    <property type="match status" value="1"/>
</dbReference>
<accession>A0A8H9G0I7</accession>
<reference evidence="2" key="2">
    <citation type="submission" date="2020-09" db="EMBL/GenBank/DDBJ databases">
        <authorList>
            <person name="Sun Q."/>
            <person name="Zhou Y."/>
        </authorList>
    </citation>
    <scope>NUCLEOTIDE SEQUENCE</scope>
    <source>
        <strain evidence="2">CGMCC 1.15966</strain>
    </source>
</reference>
<evidence type="ECO:0000313" key="3">
    <source>
        <dbReference type="Proteomes" id="UP000614460"/>
    </source>
</evidence>
<keyword evidence="3" id="KW-1185">Reference proteome</keyword>
<evidence type="ECO:0000259" key="1">
    <source>
        <dbReference type="PROSITE" id="PS50206"/>
    </source>
</evidence>